<keyword evidence="1" id="KW-1133">Transmembrane helix</keyword>
<proteinExistence type="predicted"/>
<comment type="caution">
    <text evidence="2">The sequence shown here is derived from an EMBL/GenBank/DDBJ whole genome shotgun (WGS) entry which is preliminary data.</text>
</comment>
<feature type="transmembrane region" description="Helical" evidence="1">
    <location>
        <begin position="12"/>
        <end position="32"/>
    </location>
</feature>
<keyword evidence="3" id="KW-1185">Reference proteome</keyword>
<accession>A0ABX4I4P8</accession>
<dbReference type="EMBL" id="JXJT01000030">
    <property type="protein sequence ID" value="PCS00086.1"/>
    <property type="molecule type" value="Genomic_DNA"/>
</dbReference>
<reference evidence="2 3" key="1">
    <citation type="submission" date="2014-12" db="EMBL/GenBank/DDBJ databases">
        <title>Draft genome sequences of 10 type strains of Lactococcus.</title>
        <authorList>
            <person name="Sun Z."/>
            <person name="Zhong Z."/>
            <person name="Liu W."/>
            <person name="Zhang W."/>
            <person name="Zhang H."/>
        </authorList>
    </citation>
    <scope>NUCLEOTIDE SEQUENCE [LARGE SCALE GENOMIC DNA]</scope>
    <source>
        <strain evidence="2 3">DSM 22330</strain>
    </source>
</reference>
<evidence type="ECO:0000256" key="1">
    <source>
        <dbReference type="SAM" id="Phobius"/>
    </source>
</evidence>
<dbReference type="Proteomes" id="UP000218979">
    <property type="component" value="Unassembled WGS sequence"/>
</dbReference>
<evidence type="ECO:0000313" key="3">
    <source>
        <dbReference type="Proteomes" id="UP000218979"/>
    </source>
</evidence>
<keyword evidence="1" id="KW-0812">Transmembrane</keyword>
<protein>
    <submittedName>
        <fullName evidence="2">Uncharacterized protein</fullName>
    </submittedName>
</protein>
<name>A0ABX4I4P8_9LACT</name>
<organism evidence="2 3">
    <name type="scientific">Pseudolactococcus chungangensis CAU 28 = DSM 22330</name>
    <dbReference type="NCBI Taxonomy" id="1122154"/>
    <lineage>
        <taxon>Bacteria</taxon>
        <taxon>Bacillati</taxon>
        <taxon>Bacillota</taxon>
        <taxon>Bacilli</taxon>
        <taxon>Lactobacillales</taxon>
        <taxon>Streptococcaceae</taxon>
        <taxon>Pseudolactococcus</taxon>
    </lineage>
</organism>
<evidence type="ECO:0000313" key="2">
    <source>
        <dbReference type="EMBL" id="PCS00086.1"/>
    </source>
</evidence>
<sequence>MYSENDFPDSVGQFFCKTSNLFIELLVFFISLKNYDMIL</sequence>
<gene>
    <name evidence="2" type="ORF">RR45_GL001376</name>
</gene>
<keyword evidence="1" id="KW-0472">Membrane</keyword>